<dbReference type="PATRIC" id="fig|869719.3.peg.2337"/>
<dbReference type="Gene3D" id="3.30.2420.10">
    <property type="entry name" value="TonB"/>
    <property type="match status" value="1"/>
</dbReference>
<dbReference type="OrthoDB" id="7490440at2"/>
<comment type="caution">
    <text evidence="3">The sequence shown here is derived from an EMBL/GenBank/DDBJ whole genome shotgun (WGS) entry which is preliminary data.</text>
</comment>
<dbReference type="InterPro" id="IPR011990">
    <property type="entry name" value="TPR-like_helical_dom_sf"/>
</dbReference>
<dbReference type="InterPro" id="IPR037682">
    <property type="entry name" value="TonB_C"/>
</dbReference>
<feature type="chain" id="PRO_5007548451" description="TonB C-terminal domain-containing protein" evidence="1">
    <location>
        <begin position="23"/>
        <end position="653"/>
    </location>
</feature>
<dbReference type="SUPFAM" id="SSF74653">
    <property type="entry name" value="TolA/TonB C-terminal domain"/>
    <property type="match status" value="1"/>
</dbReference>
<keyword evidence="4" id="KW-1185">Reference proteome</keyword>
<dbReference type="PROSITE" id="PS52015">
    <property type="entry name" value="TONB_CTD"/>
    <property type="match status" value="1"/>
</dbReference>
<evidence type="ECO:0000256" key="1">
    <source>
        <dbReference type="SAM" id="SignalP"/>
    </source>
</evidence>
<dbReference type="SUPFAM" id="SSF48452">
    <property type="entry name" value="TPR-like"/>
    <property type="match status" value="1"/>
</dbReference>
<dbReference type="GO" id="GO:0055085">
    <property type="term" value="P:transmembrane transport"/>
    <property type="evidence" value="ECO:0007669"/>
    <property type="project" value="InterPro"/>
</dbReference>
<protein>
    <recommendedName>
        <fullName evidence="2">TonB C-terminal domain-containing protein</fullName>
    </recommendedName>
</protein>
<evidence type="ECO:0000313" key="3">
    <source>
        <dbReference type="EMBL" id="KTT75921.1"/>
    </source>
</evidence>
<evidence type="ECO:0000259" key="2">
    <source>
        <dbReference type="PROSITE" id="PS52015"/>
    </source>
</evidence>
<dbReference type="AlphaFoldDB" id="A0A147I9B2"/>
<accession>A0A147I9B2</accession>
<dbReference type="RefSeq" id="WP_058754289.1">
    <property type="nucleotide sequence ID" value="NZ_LDTB01000005.1"/>
</dbReference>
<name>A0A147I9B2_9SPHN</name>
<dbReference type="Proteomes" id="UP000074310">
    <property type="component" value="Unassembled WGS sequence"/>
</dbReference>
<reference evidence="3 4" key="1">
    <citation type="journal article" date="2016" name="Front. Microbiol.">
        <title>Genomic Resource of Rice Seed Associated Bacteria.</title>
        <authorList>
            <person name="Midha S."/>
            <person name="Bansal K."/>
            <person name="Sharma S."/>
            <person name="Kumar N."/>
            <person name="Patil P.P."/>
            <person name="Chaudhry V."/>
            <person name="Patil P.B."/>
        </authorList>
    </citation>
    <scope>NUCLEOTIDE SEQUENCE [LARGE SCALE GENOMIC DNA]</scope>
    <source>
        <strain evidence="3 4">NS334</strain>
    </source>
</reference>
<feature type="domain" description="TonB C-terminal" evidence="2">
    <location>
        <begin position="560"/>
        <end position="653"/>
    </location>
</feature>
<dbReference type="EMBL" id="LDTB01000005">
    <property type="protein sequence ID" value="KTT75921.1"/>
    <property type="molecule type" value="Genomic_DNA"/>
</dbReference>
<organism evidence="3 4">
    <name type="scientific">Sphingomonas endophytica</name>
    <dbReference type="NCBI Taxonomy" id="869719"/>
    <lineage>
        <taxon>Bacteria</taxon>
        <taxon>Pseudomonadati</taxon>
        <taxon>Pseudomonadota</taxon>
        <taxon>Alphaproteobacteria</taxon>
        <taxon>Sphingomonadales</taxon>
        <taxon>Sphingomonadaceae</taxon>
        <taxon>Sphingomonas</taxon>
    </lineage>
</organism>
<evidence type="ECO:0000313" key="4">
    <source>
        <dbReference type="Proteomes" id="UP000074310"/>
    </source>
</evidence>
<feature type="signal peptide" evidence="1">
    <location>
        <begin position="1"/>
        <end position="22"/>
    </location>
</feature>
<gene>
    <name evidence="3" type="ORF">NS334_01890</name>
</gene>
<proteinExistence type="predicted"/>
<sequence>MFVSLLALVAAGQAAAPAPSGAAPTTQQRFDAASTAVAEGRCADAVTAFDALEAGGATKRSPLLAATVAVRRGRCLVGGPRDAQGRADIARGLPVLAAKGADFAGDVYEAHMALGRAAQRAFDYDAAIRDYRAAADGVTGTARIPALLRLAQVTMFDHDGTALATIDEALRLAGTDAEIGKRNLAAIQTVKARVLLNDGREREAYTILKDSLAKQGGLTMTVGASDIATRSDLAIAALKNGDRNSARNYLAYTGAGRMRDTPFTTSASMAPPVCGEGGLAPEDQAIVEFSLEADGHVSGVAPIYATGNRAKALAFARAVTGWSWRAEDAAKVPPLFRYATRIELRCVAASAAPPITGPLWEATAAWLAEKGAGTPAWEDMSAALALPLQRAALADATARGDRAKAMQAALALVGSPVVDAGQKPALLTTINAALDALAAPVTARTYVATLDGDDLDRNPGDERQRLRQVLARPAVAADALSAATLRLLIAQPRHRKGPPDDAAALLTAVVDDPALPANHRLKIAALLSQANVLAARGDLAGARAMFDRTGLTSEQCATIGLQPAVKRSGAGAQDYPMEAVQLGFEGWVLSAYDIAADGRTVAPRAVIAYPPFIFDEAANGIIRDARYTSTFRPDGALACSGQQMGVRFLLPNG</sequence>
<dbReference type="Gene3D" id="1.25.40.10">
    <property type="entry name" value="Tetratricopeptide repeat domain"/>
    <property type="match status" value="1"/>
</dbReference>
<keyword evidence="1" id="KW-0732">Signal</keyword>